<dbReference type="PANTHER" id="PTHR31727:SF6">
    <property type="entry name" value="OLEOYL-ACYL CARRIER PROTEIN THIOESTERASE 1, CHLOROPLASTIC"/>
    <property type="match status" value="1"/>
</dbReference>
<reference evidence="10 11" key="1">
    <citation type="submission" date="2024-03" db="EMBL/GenBank/DDBJ databases">
        <title>Human intestinal bacterial collection.</title>
        <authorList>
            <person name="Pauvert C."/>
            <person name="Hitch T.C.A."/>
            <person name="Clavel T."/>
        </authorList>
    </citation>
    <scope>NUCLEOTIDE SEQUENCE [LARGE SCALE GENOMIC DNA]</scope>
    <source>
        <strain evidence="10 11">CLA-AP-H34</strain>
    </source>
</reference>
<evidence type="ECO:0000256" key="7">
    <source>
        <dbReference type="ARBA" id="ARBA00023160"/>
    </source>
</evidence>
<keyword evidence="5" id="KW-0809">Transit peptide</keyword>
<dbReference type="Gene3D" id="3.10.129.10">
    <property type="entry name" value="Hotdog Thioesterase"/>
    <property type="match status" value="2"/>
</dbReference>
<feature type="domain" description="Acyl-ACP thioesterase-like C-terminal" evidence="9">
    <location>
        <begin position="160"/>
        <end position="214"/>
    </location>
</feature>
<dbReference type="EMBL" id="JBBMFT010000001">
    <property type="protein sequence ID" value="MEQ2455314.1"/>
    <property type="molecule type" value="Genomic_DNA"/>
</dbReference>
<evidence type="ECO:0000256" key="4">
    <source>
        <dbReference type="ARBA" id="ARBA00022832"/>
    </source>
</evidence>
<evidence type="ECO:0000259" key="9">
    <source>
        <dbReference type="Pfam" id="PF20791"/>
    </source>
</evidence>
<sequence length="246" mass="27880">MTFYEDTYRVDSRDVDPWYHCRPSGVLGILQEAATQAACALHVSRDEMLDKYGLFWMLARIWYRLDRPLRWNEQVCVRTWHRGGRGAASYRDFDLFVDGQPVGEAVSLWVLADGQTHRLGRASKVEEFRDTDGGELCKTMLLSKLHLPNEMKPVDKRVFHYSDMDVNGHVNNVRYADFICDALRMEHLGAERFVSSLQVGYLAECQPGEQILLSAGTQGESQYIHGADEAGKSRFDGAVILGTTKA</sequence>
<dbReference type="RefSeq" id="WP_349139013.1">
    <property type="nucleotide sequence ID" value="NZ_JBBMFT010000001.1"/>
</dbReference>
<keyword evidence="7" id="KW-0275">Fatty acid biosynthesis</keyword>
<protein>
    <submittedName>
        <fullName evidence="10">Acyl-ACP thioesterase domain-containing protein</fullName>
    </submittedName>
</protein>
<comment type="similarity">
    <text evidence="1">Belongs to the acyl-ACP thioesterase family.</text>
</comment>
<evidence type="ECO:0000256" key="5">
    <source>
        <dbReference type="ARBA" id="ARBA00022946"/>
    </source>
</evidence>
<keyword evidence="3" id="KW-0378">Hydrolase</keyword>
<dbReference type="Pfam" id="PF20791">
    <property type="entry name" value="Acyl-ACP_TE_C"/>
    <property type="match status" value="1"/>
</dbReference>
<evidence type="ECO:0000256" key="6">
    <source>
        <dbReference type="ARBA" id="ARBA00023098"/>
    </source>
</evidence>
<organism evidence="10 11">
    <name type="scientific">Flavonifractor hominis</name>
    <dbReference type="NCBI Taxonomy" id="3133178"/>
    <lineage>
        <taxon>Bacteria</taxon>
        <taxon>Bacillati</taxon>
        <taxon>Bacillota</taxon>
        <taxon>Clostridia</taxon>
        <taxon>Eubacteriales</taxon>
        <taxon>Oscillospiraceae</taxon>
        <taxon>Flavonifractor</taxon>
    </lineage>
</organism>
<dbReference type="InterPro" id="IPR002864">
    <property type="entry name" value="Acyl-ACP_thioesterase_NHD"/>
</dbReference>
<gene>
    <name evidence="10" type="ORF">WMO45_02170</name>
</gene>
<dbReference type="InterPro" id="IPR049427">
    <property type="entry name" value="Acyl-ACP_TE_C"/>
</dbReference>
<evidence type="ECO:0000256" key="1">
    <source>
        <dbReference type="ARBA" id="ARBA00006500"/>
    </source>
</evidence>
<evidence type="ECO:0000256" key="2">
    <source>
        <dbReference type="ARBA" id="ARBA00022516"/>
    </source>
</evidence>
<accession>A0ABV1EL52</accession>
<name>A0ABV1EL52_9FIRM</name>
<keyword evidence="2" id="KW-0444">Lipid biosynthesis</keyword>
<dbReference type="InterPro" id="IPR045023">
    <property type="entry name" value="FATA/B"/>
</dbReference>
<evidence type="ECO:0000256" key="3">
    <source>
        <dbReference type="ARBA" id="ARBA00022801"/>
    </source>
</evidence>
<dbReference type="SUPFAM" id="SSF54637">
    <property type="entry name" value="Thioesterase/thiol ester dehydrase-isomerase"/>
    <property type="match status" value="2"/>
</dbReference>
<feature type="domain" description="Acyl-ACP thioesterase N-terminal hotdog" evidence="8">
    <location>
        <begin position="4"/>
        <end position="121"/>
    </location>
</feature>
<evidence type="ECO:0000259" key="8">
    <source>
        <dbReference type="Pfam" id="PF01643"/>
    </source>
</evidence>
<dbReference type="InterPro" id="IPR029069">
    <property type="entry name" value="HotDog_dom_sf"/>
</dbReference>
<keyword evidence="4" id="KW-0276">Fatty acid metabolism</keyword>
<evidence type="ECO:0000313" key="10">
    <source>
        <dbReference type="EMBL" id="MEQ2455314.1"/>
    </source>
</evidence>
<dbReference type="Pfam" id="PF01643">
    <property type="entry name" value="Acyl-ACP_TE"/>
    <property type="match status" value="1"/>
</dbReference>
<keyword evidence="11" id="KW-1185">Reference proteome</keyword>
<evidence type="ECO:0000313" key="11">
    <source>
        <dbReference type="Proteomes" id="UP001440599"/>
    </source>
</evidence>
<comment type="caution">
    <text evidence="10">The sequence shown here is derived from an EMBL/GenBank/DDBJ whole genome shotgun (WGS) entry which is preliminary data.</text>
</comment>
<dbReference type="Proteomes" id="UP001440599">
    <property type="component" value="Unassembled WGS sequence"/>
</dbReference>
<proteinExistence type="inferred from homology"/>
<keyword evidence="6" id="KW-0443">Lipid metabolism</keyword>
<dbReference type="PANTHER" id="PTHR31727">
    <property type="entry name" value="OLEOYL-ACYL CARRIER PROTEIN THIOESTERASE 1, CHLOROPLASTIC"/>
    <property type="match status" value="1"/>
</dbReference>